<gene>
    <name evidence="2" type="ORF">SAMN06265338_101606</name>
</gene>
<dbReference type="Pfam" id="PF04393">
    <property type="entry name" value="DUF535"/>
    <property type="match status" value="1"/>
</dbReference>
<evidence type="ECO:0000313" key="2">
    <source>
        <dbReference type="EMBL" id="SNB59314.1"/>
    </source>
</evidence>
<dbReference type="EMBL" id="FYDG01000001">
    <property type="protein sequence ID" value="SNB59314.1"/>
    <property type="molecule type" value="Genomic_DNA"/>
</dbReference>
<dbReference type="PANTHER" id="PTHR38785:SF1">
    <property type="entry name" value="HOMOLOG OF VIRK"/>
    <property type="match status" value="1"/>
</dbReference>
<dbReference type="PANTHER" id="PTHR38785">
    <property type="entry name" value="HOMOLOG OF VIRK"/>
    <property type="match status" value="1"/>
</dbReference>
<dbReference type="InterPro" id="IPR007488">
    <property type="entry name" value="DUF535"/>
</dbReference>
<dbReference type="Proteomes" id="UP000198418">
    <property type="component" value="Unassembled WGS sequence"/>
</dbReference>
<name>A0A212QIY4_RHOAC</name>
<dbReference type="AlphaFoldDB" id="A0A212QIY4"/>
<evidence type="ECO:0000256" key="1">
    <source>
        <dbReference type="SAM" id="MobiDB-lite"/>
    </source>
</evidence>
<feature type="region of interest" description="Disordered" evidence="1">
    <location>
        <begin position="306"/>
        <end position="326"/>
    </location>
</feature>
<reference evidence="3" key="1">
    <citation type="submission" date="2017-06" db="EMBL/GenBank/DDBJ databases">
        <authorList>
            <person name="Varghese N."/>
            <person name="Submissions S."/>
        </authorList>
    </citation>
    <scope>NUCLEOTIDE SEQUENCE [LARGE SCALE GENOMIC DNA]</scope>
    <source>
        <strain evidence="3">DSM 137</strain>
    </source>
</reference>
<accession>A0A212QIY4</accession>
<dbReference type="RefSeq" id="WP_158255145.1">
    <property type="nucleotide sequence ID" value="NZ_NRRJ01000002.1"/>
</dbReference>
<organism evidence="2 3">
    <name type="scientific">Rhodoblastus acidophilus</name>
    <name type="common">Rhodopseudomonas acidophila</name>
    <dbReference type="NCBI Taxonomy" id="1074"/>
    <lineage>
        <taxon>Bacteria</taxon>
        <taxon>Pseudomonadati</taxon>
        <taxon>Pseudomonadota</taxon>
        <taxon>Alphaproteobacteria</taxon>
        <taxon>Hyphomicrobiales</taxon>
        <taxon>Rhodoblastaceae</taxon>
        <taxon>Rhodoblastus</taxon>
    </lineage>
</organism>
<keyword evidence="3" id="KW-1185">Reference proteome</keyword>
<dbReference type="GO" id="GO:0006974">
    <property type="term" value="P:DNA damage response"/>
    <property type="evidence" value="ECO:0007669"/>
    <property type="project" value="TreeGrafter"/>
</dbReference>
<evidence type="ECO:0000313" key="3">
    <source>
        <dbReference type="Proteomes" id="UP000198418"/>
    </source>
</evidence>
<protein>
    <submittedName>
        <fullName evidence="2">Uncharacterized protein VirK/YbjX</fullName>
    </submittedName>
</protein>
<proteinExistence type="predicted"/>
<sequence length="326" mass="36261">MTGVKQGSPPFAPAPSRPRAIFEIFRQLARYTRSVGPRKARRVVVQAFLRPRPFAAWLQEINDYRDSRRLSESGLHFFAWRPLRAWLRPGLGFEQRLALARSHHALIAQTAPAAMLERLWALQDIRLGEVHGRSGSVFELWLTRSIYPHEGYLQITINRADQREGWAPPLARLTFSLAATADTGGRKALLIGGLQGGPREVSKTDVVAATRALKGLRPKAAVVLAAQAFADCAGCDAILAVSNTNQLINLRQKRTRLRKLADYDSFWRERGGAPDDWLGFELPLLAQDARAERRAIVETVRQALAPTRPSERDERASLVLAGGAQP</sequence>
<dbReference type="OrthoDB" id="8417515at2"/>